<keyword evidence="3" id="KW-1185">Reference proteome</keyword>
<proteinExistence type="predicted"/>
<organism evidence="2 3">
    <name type="scientific">Chryseobacterium mucoviscidosis</name>
    <dbReference type="NCBI Taxonomy" id="1945581"/>
    <lineage>
        <taxon>Bacteria</taxon>
        <taxon>Pseudomonadati</taxon>
        <taxon>Bacteroidota</taxon>
        <taxon>Flavobacteriia</taxon>
        <taxon>Flavobacteriales</taxon>
        <taxon>Weeksellaceae</taxon>
        <taxon>Chryseobacterium group</taxon>
        <taxon>Chryseobacterium</taxon>
    </lineage>
</organism>
<dbReference type="AlphaFoldDB" id="A0A202C191"/>
<gene>
    <name evidence="2" type="ORF">B0E34_10345</name>
</gene>
<feature type="region of interest" description="Disordered" evidence="1">
    <location>
        <begin position="243"/>
        <end position="266"/>
    </location>
</feature>
<evidence type="ECO:0000313" key="2">
    <source>
        <dbReference type="EMBL" id="OVE57549.1"/>
    </source>
</evidence>
<dbReference type="Proteomes" id="UP000196355">
    <property type="component" value="Unassembled WGS sequence"/>
</dbReference>
<dbReference type="RefSeq" id="WP_087709258.1">
    <property type="nucleotide sequence ID" value="NZ_MVAG01000114.1"/>
</dbReference>
<comment type="caution">
    <text evidence="2">The sequence shown here is derived from an EMBL/GenBank/DDBJ whole genome shotgun (WGS) entry which is preliminary data.</text>
</comment>
<reference evidence="3" key="1">
    <citation type="submission" date="2017-02" db="EMBL/GenBank/DDBJ databases">
        <authorList>
            <person name="Tetz G."/>
            <person name="Tetz V."/>
        </authorList>
    </citation>
    <scope>NUCLEOTIDE SEQUENCE [LARGE SCALE GENOMIC DNA]</scope>
    <source>
        <strain evidence="3">VT16-26</strain>
    </source>
</reference>
<protein>
    <submittedName>
        <fullName evidence="2">Uncharacterized protein</fullName>
    </submittedName>
</protein>
<name>A0A202C191_9FLAO</name>
<sequence length="266" mass="30957">MIKKDDPDYIFEEYKGHTIASHKNNVVGKDINNLIIVYRSDEFPNHGFIIGLDDSKLSGGRKSIPHNIDDAKGYIDWVVDIQQKKADVKPTNNIVEQEAYDLRVNKGMLPTIAIAGHTFYVDIRMDMLRPKDDFLSKGIVFSDISNYYDEDKRTYTIPYNPKTHEFQEPDYRTIKELPQDLIAVQFPSERLLDRIGWNRHYGFELTHGLDKQGLKLQFEAKQIPWEKTFLVGLIKSNLKEEKNLQKATEKQQSAEPKKNKLRGRKM</sequence>
<evidence type="ECO:0000313" key="3">
    <source>
        <dbReference type="Proteomes" id="UP000196355"/>
    </source>
</evidence>
<dbReference type="EMBL" id="MVAG01000114">
    <property type="protein sequence ID" value="OVE57549.1"/>
    <property type="molecule type" value="Genomic_DNA"/>
</dbReference>
<accession>A0A202C191</accession>
<evidence type="ECO:0000256" key="1">
    <source>
        <dbReference type="SAM" id="MobiDB-lite"/>
    </source>
</evidence>